<proteinExistence type="predicted"/>
<comment type="caution">
    <text evidence="1">The sequence shown here is derived from an EMBL/GenBank/DDBJ whole genome shotgun (WGS) entry which is preliminary data.</text>
</comment>
<evidence type="ECO:0000313" key="1">
    <source>
        <dbReference type="EMBL" id="MFA9950016.1"/>
    </source>
</evidence>
<evidence type="ECO:0008006" key="3">
    <source>
        <dbReference type="Google" id="ProtNLM"/>
    </source>
</evidence>
<gene>
    <name evidence="1" type="ORF">ABCS64_06750</name>
</gene>
<name>A0ABV4UEF6_9RHOO</name>
<organism evidence="1 2">
    <name type="scientific">Dentiradicibacter hellwigii</name>
    <dbReference type="NCBI Taxonomy" id="3149053"/>
    <lineage>
        <taxon>Bacteria</taxon>
        <taxon>Pseudomonadati</taxon>
        <taxon>Pseudomonadota</taxon>
        <taxon>Betaproteobacteria</taxon>
        <taxon>Rhodocyclales</taxon>
        <taxon>Rhodocyclaceae</taxon>
        <taxon>Dentiradicibacter</taxon>
    </lineage>
</organism>
<sequence>MKFVGLANRVFADMDNERIMKNIIGLTQDDVVKRFDAAEVRVKEGDYIYLYMDTEDGDYCLSEGIVIRNPIKSKPYKFCCVLDDEIIYLSNYMKKFKNSNI</sequence>
<dbReference type="RefSeq" id="WP_418891103.1">
    <property type="nucleotide sequence ID" value="NZ_JBEUWX010000002.1"/>
</dbReference>
<keyword evidence="2" id="KW-1185">Reference proteome</keyword>
<dbReference type="EMBL" id="JBEUWX010000002">
    <property type="protein sequence ID" value="MFA9950016.1"/>
    <property type="molecule type" value="Genomic_DNA"/>
</dbReference>
<protein>
    <recommendedName>
        <fullName evidence="3">DUF4258 domain-containing protein</fullName>
    </recommendedName>
</protein>
<evidence type="ECO:0000313" key="2">
    <source>
        <dbReference type="Proteomes" id="UP001574673"/>
    </source>
</evidence>
<reference evidence="2" key="1">
    <citation type="submission" date="2024-06" db="EMBL/GenBank/DDBJ databases">
        <title>Radixoralia hellwigii gen. nov., sp nov., isolated from a root canal in the human oral cavity.</title>
        <authorList>
            <person name="Bartsch S."/>
            <person name="Wittmer A."/>
            <person name="Schulz A.-K."/>
            <person name="Neumann-Schaal M."/>
            <person name="Wolf J."/>
            <person name="Gronow S."/>
            <person name="Tennert C."/>
            <person name="Haecker G."/>
            <person name="Cieplik F."/>
            <person name="Al-Ahmad A."/>
        </authorList>
    </citation>
    <scope>NUCLEOTIDE SEQUENCE [LARGE SCALE GENOMIC DNA]</scope>
    <source>
        <strain evidence="2">Wk13</strain>
    </source>
</reference>
<dbReference type="Proteomes" id="UP001574673">
    <property type="component" value="Unassembled WGS sequence"/>
</dbReference>
<accession>A0ABV4UEF6</accession>